<dbReference type="RefSeq" id="WP_189058454.1">
    <property type="nucleotide sequence ID" value="NZ_BMMK01000014.1"/>
</dbReference>
<reference evidence="3" key="2">
    <citation type="submission" date="2020-09" db="EMBL/GenBank/DDBJ databases">
        <authorList>
            <person name="Sun Q."/>
            <person name="Zhou Y."/>
        </authorList>
    </citation>
    <scope>NUCLEOTIDE SEQUENCE</scope>
    <source>
        <strain evidence="3">CGMCC 4.5737</strain>
    </source>
</reference>
<evidence type="ECO:0000256" key="1">
    <source>
        <dbReference type="SAM" id="MobiDB-lite"/>
    </source>
</evidence>
<organism evidence="3 4">
    <name type="scientific">Longimycelium tulufanense</name>
    <dbReference type="NCBI Taxonomy" id="907463"/>
    <lineage>
        <taxon>Bacteria</taxon>
        <taxon>Bacillati</taxon>
        <taxon>Actinomycetota</taxon>
        <taxon>Actinomycetes</taxon>
        <taxon>Pseudonocardiales</taxon>
        <taxon>Pseudonocardiaceae</taxon>
        <taxon>Longimycelium</taxon>
    </lineage>
</organism>
<evidence type="ECO:0000313" key="4">
    <source>
        <dbReference type="Proteomes" id="UP000637578"/>
    </source>
</evidence>
<feature type="compositionally biased region" description="Low complexity" evidence="1">
    <location>
        <begin position="1"/>
        <end position="19"/>
    </location>
</feature>
<name>A0A8J3FUG6_9PSEU</name>
<proteinExistence type="predicted"/>
<dbReference type="AlphaFoldDB" id="A0A8J3FUG6"/>
<accession>A0A8J3FUG6</accession>
<dbReference type="InterPro" id="IPR007278">
    <property type="entry name" value="DUF397"/>
</dbReference>
<feature type="domain" description="DUF397" evidence="2">
    <location>
        <begin position="8"/>
        <end position="57"/>
    </location>
</feature>
<dbReference type="Proteomes" id="UP000637578">
    <property type="component" value="Unassembled WGS sequence"/>
</dbReference>
<dbReference type="Pfam" id="PF04149">
    <property type="entry name" value="DUF397"/>
    <property type="match status" value="1"/>
</dbReference>
<protein>
    <recommendedName>
        <fullName evidence="2">DUF397 domain-containing protein</fullName>
    </recommendedName>
</protein>
<sequence length="61" mass="6592">MTGLSAVSWRKSSRSGSSSMCVEVARSSGWVALRDSKDPTGPALVVSPEIFDMFLRRLCQG</sequence>
<reference evidence="3" key="1">
    <citation type="journal article" date="2014" name="Int. J. Syst. Evol. Microbiol.">
        <title>Complete genome sequence of Corynebacterium casei LMG S-19264T (=DSM 44701T), isolated from a smear-ripened cheese.</title>
        <authorList>
            <consortium name="US DOE Joint Genome Institute (JGI-PGF)"/>
            <person name="Walter F."/>
            <person name="Albersmeier A."/>
            <person name="Kalinowski J."/>
            <person name="Ruckert C."/>
        </authorList>
    </citation>
    <scope>NUCLEOTIDE SEQUENCE</scope>
    <source>
        <strain evidence="3">CGMCC 4.5737</strain>
    </source>
</reference>
<evidence type="ECO:0000259" key="2">
    <source>
        <dbReference type="Pfam" id="PF04149"/>
    </source>
</evidence>
<feature type="region of interest" description="Disordered" evidence="1">
    <location>
        <begin position="1"/>
        <end position="20"/>
    </location>
</feature>
<dbReference type="EMBL" id="BMMK01000014">
    <property type="protein sequence ID" value="GGM58458.1"/>
    <property type="molecule type" value="Genomic_DNA"/>
</dbReference>
<keyword evidence="4" id="KW-1185">Reference proteome</keyword>
<evidence type="ECO:0000313" key="3">
    <source>
        <dbReference type="EMBL" id="GGM58458.1"/>
    </source>
</evidence>
<comment type="caution">
    <text evidence="3">The sequence shown here is derived from an EMBL/GenBank/DDBJ whole genome shotgun (WGS) entry which is preliminary data.</text>
</comment>
<gene>
    <name evidence="3" type="ORF">GCM10012275_32090</name>
</gene>